<accession>A0ABR2MIU8</accession>
<organism evidence="2 3">
    <name type="scientific">Platanthera guangdongensis</name>
    <dbReference type="NCBI Taxonomy" id="2320717"/>
    <lineage>
        <taxon>Eukaryota</taxon>
        <taxon>Viridiplantae</taxon>
        <taxon>Streptophyta</taxon>
        <taxon>Embryophyta</taxon>
        <taxon>Tracheophyta</taxon>
        <taxon>Spermatophyta</taxon>
        <taxon>Magnoliopsida</taxon>
        <taxon>Liliopsida</taxon>
        <taxon>Asparagales</taxon>
        <taxon>Orchidaceae</taxon>
        <taxon>Orchidoideae</taxon>
        <taxon>Orchideae</taxon>
        <taxon>Orchidinae</taxon>
        <taxon>Platanthera</taxon>
    </lineage>
</organism>
<dbReference type="PANTHER" id="PTHR33527:SF53">
    <property type="entry name" value="OS10G0561000 PROTEIN"/>
    <property type="match status" value="1"/>
</dbReference>
<dbReference type="PANTHER" id="PTHR33527">
    <property type="entry name" value="OS07G0274300 PROTEIN"/>
    <property type="match status" value="1"/>
</dbReference>
<evidence type="ECO:0000313" key="2">
    <source>
        <dbReference type="EMBL" id="KAK8963960.1"/>
    </source>
</evidence>
<comment type="caution">
    <text evidence="2">The sequence shown here is derived from an EMBL/GenBank/DDBJ whole genome shotgun (WGS) entry which is preliminary data.</text>
</comment>
<protein>
    <submittedName>
        <fullName evidence="2">Uncharacterized protein</fullName>
    </submittedName>
</protein>
<name>A0ABR2MIU8_9ASPA</name>
<proteinExistence type="predicted"/>
<feature type="region of interest" description="Disordered" evidence="1">
    <location>
        <begin position="1"/>
        <end position="22"/>
    </location>
</feature>
<reference evidence="2 3" key="1">
    <citation type="journal article" date="2022" name="Nat. Plants">
        <title>Genomes of leafy and leafless Platanthera orchids illuminate the evolution of mycoheterotrophy.</title>
        <authorList>
            <person name="Li M.H."/>
            <person name="Liu K.W."/>
            <person name="Li Z."/>
            <person name="Lu H.C."/>
            <person name="Ye Q.L."/>
            <person name="Zhang D."/>
            <person name="Wang J.Y."/>
            <person name="Li Y.F."/>
            <person name="Zhong Z.M."/>
            <person name="Liu X."/>
            <person name="Yu X."/>
            <person name="Liu D.K."/>
            <person name="Tu X.D."/>
            <person name="Liu B."/>
            <person name="Hao Y."/>
            <person name="Liao X.Y."/>
            <person name="Jiang Y.T."/>
            <person name="Sun W.H."/>
            <person name="Chen J."/>
            <person name="Chen Y.Q."/>
            <person name="Ai Y."/>
            <person name="Zhai J.W."/>
            <person name="Wu S.S."/>
            <person name="Zhou Z."/>
            <person name="Hsiao Y.Y."/>
            <person name="Wu W.L."/>
            <person name="Chen Y.Y."/>
            <person name="Lin Y.F."/>
            <person name="Hsu J.L."/>
            <person name="Li C.Y."/>
            <person name="Wang Z.W."/>
            <person name="Zhao X."/>
            <person name="Zhong W.Y."/>
            <person name="Ma X.K."/>
            <person name="Ma L."/>
            <person name="Huang J."/>
            <person name="Chen G.Z."/>
            <person name="Huang M.Z."/>
            <person name="Huang L."/>
            <person name="Peng D.H."/>
            <person name="Luo Y.B."/>
            <person name="Zou S.Q."/>
            <person name="Chen S.P."/>
            <person name="Lan S."/>
            <person name="Tsai W.C."/>
            <person name="Van de Peer Y."/>
            <person name="Liu Z.J."/>
        </authorList>
    </citation>
    <scope>NUCLEOTIDE SEQUENCE [LARGE SCALE GENOMIC DNA]</scope>
    <source>
        <strain evidence="2">Lor288</strain>
    </source>
</reference>
<dbReference type="Proteomes" id="UP001412067">
    <property type="component" value="Unassembled WGS sequence"/>
</dbReference>
<evidence type="ECO:0000256" key="1">
    <source>
        <dbReference type="SAM" id="MobiDB-lite"/>
    </source>
</evidence>
<evidence type="ECO:0000313" key="3">
    <source>
        <dbReference type="Proteomes" id="UP001412067"/>
    </source>
</evidence>
<dbReference type="EMBL" id="JBBWWR010000007">
    <property type="protein sequence ID" value="KAK8963960.1"/>
    <property type="molecule type" value="Genomic_DNA"/>
</dbReference>
<sequence length="78" mass="8852">MQEIRAAVREEGDDREGTGRGGADRRMYRRVVFKSASVVALVLNGQRTAKFMMDGRHLWAPMYLPWRLASNTKMAPAL</sequence>
<gene>
    <name evidence="2" type="ORF">KSP40_PGU000635</name>
</gene>
<keyword evidence="3" id="KW-1185">Reference proteome</keyword>